<name>A0ABQ7JD90_9APIC</name>
<gene>
    <name evidence="1" type="ORF">IE077_000159</name>
</gene>
<proteinExistence type="predicted"/>
<dbReference type="Proteomes" id="UP000823046">
    <property type="component" value="Unassembled WGS sequence"/>
</dbReference>
<dbReference type="EMBL" id="JADAQX010000113">
    <property type="protein sequence ID" value="KAF8821880.1"/>
    <property type="molecule type" value="Genomic_DNA"/>
</dbReference>
<comment type="caution">
    <text evidence="1">The sequence shown here is derived from an EMBL/GenBank/DDBJ whole genome shotgun (WGS) entry which is preliminary data.</text>
</comment>
<evidence type="ECO:0000313" key="2">
    <source>
        <dbReference type="Proteomes" id="UP000823046"/>
    </source>
</evidence>
<organism evidence="1 2">
    <name type="scientific">Cardiosporidium cionae</name>
    <dbReference type="NCBI Taxonomy" id="476202"/>
    <lineage>
        <taxon>Eukaryota</taxon>
        <taxon>Sar</taxon>
        <taxon>Alveolata</taxon>
        <taxon>Apicomplexa</taxon>
        <taxon>Aconoidasida</taxon>
        <taxon>Nephromycida</taxon>
        <taxon>Cardiosporidium</taxon>
    </lineage>
</organism>
<accession>A0ABQ7JD90</accession>
<reference evidence="1 2" key="1">
    <citation type="journal article" date="2020" name="bioRxiv">
        <title>Metabolic contributions of an alphaproteobacterial endosymbiont in the apicomplexan Cardiosporidium cionae.</title>
        <authorList>
            <person name="Hunter E.S."/>
            <person name="Paight C.J."/>
            <person name="Lane C.E."/>
        </authorList>
    </citation>
    <scope>NUCLEOTIDE SEQUENCE [LARGE SCALE GENOMIC DNA]</scope>
    <source>
        <strain evidence="1">ESH_2018</strain>
    </source>
</reference>
<protein>
    <submittedName>
        <fullName evidence="1">Uncharacterized protein</fullName>
    </submittedName>
</protein>
<keyword evidence="2" id="KW-1185">Reference proteome</keyword>
<evidence type="ECO:0000313" key="1">
    <source>
        <dbReference type="EMBL" id="KAF8821880.1"/>
    </source>
</evidence>
<feature type="non-terminal residue" evidence="1">
    <location>
        <position position="1"/>
    </location>
</feature>
<sequence length="133" mass="15266">SLFFSFFQALARIRDSEIIELGDFEEAVRLCDESKRSVLEHGKSSKRKAVSPTTQIIELIKRMKQRLSARSKWNGWIPLMDIERQVLAMGMKKRDIEETITIYVGLAALILNEGETAIGFPEDITEEDEETLF</sequence>